<keyword evidence="2" id="KW-0472">Membrane</keyword>
<evidence type="ECO:0000256" key="1">
    <source>
        <dbReference type="SAM" id="MobiDB-lite"/>
    </source>
</evidence>
<accession>A0A4U2Z8X9</accession>
<protein>
    <submittedName>
        <fullName evidence="3">Uncharacterized protein</fullName>
    </submittedName>
</protein>
<feature type="region of interest" description="Disordered" evidence="1">
    <location>
        <begin position="34"/>
        <end position="60"/>
    </location>
</feature>
<gene>
    <name evidence="3" type="ORF">FCU45_00505</name>
</gene>
<keyword evidence="2" id="KW-1133">Transmembrane helix</keyword>
<evidence type="ECO:0000313" key="3">
    <source>
        <dbReference type="EMBL" id="TKI70906.1"/>
    </source>
</evidence>
<organism evidence="3 4">
    <name type="scientific">Sulfurimonas crateris</name>
    <dbReference type="NCBI Taxonomy" id="2574727"/>
    <lineage>
        <taxon>Bacteria</taxon>
        <taxon>Pseudomonadati</taxon>
        <taxon>Campylobacterota</taxon>
        <taxon>Epsilonproteobacteria</taxon>
        <taxon>Campylobacterales</taxon>
        <taxon>Sulfurimonadaceae</taxon>
        <taxon>Sulfurimonas</taxon>
    </lineage>
</organism>
<proteinExistence type="predicted"/>
<name>A0A4U2Z8X9_9BACT</name>
<evidence type="ECO:0000256" key="2">
    <source>
        <dbReference type="SAM" id="Phobius"/>
    </source>
</evidence>
<feature type="compositionally biased region" description="Basic and acidic residues" evidence="1">
    <location>
        <begin position="43"/>
        <end position="56"/>
    </location>
</feature>
<dbReference type="AlphaFoldDB" id="A0A4U2Z8X9"/>
<dbReference type="Proteomes" id="UP000309561">
    <property type="component" value="Unassembled WGS sequence"/>
</dbReference>
<sequence>METEFIIKAIIGLIIVLAILIFLLFLEPNKDAKGEQKQQSAPEVKKESKEERKEEEASSVNTDLFHLVDVIKNRRSNAETLSEALELVIKHHGRVHKKLGLRPHPDFDTYIDILFTICRHPNANKDMIITFDRELERLNPEYKKEINEAIAKGLNSRGF</sequence>
<keyword evidence="2" id="KW-0812">Transmembrane</keyword>
<reference evidence="3 4" key="1">
    <citation type="submission" date="2019-04" db="EMBL/GenBank/DDBJ databases">
        <title>Sulfurimonas crateris sp. nov. a facultative anaerobic sulfur-oxidizing chemolithautotrophic bacterium isolated from a terrestrial mud vulcano.</title>
        <authorList>
            <person name="Ratnikova N.M."/>
            <person name="Slobodkin A.I."/>
            <person name="Merkel A.Y."/>
            <person name="Novikov A."/>
            <person name="Bonch-Osmolovskaya E.A."/>
            <person name="Slobodkina G.B."/>
        </authorList>
    </citation>
    <scope>NUCLEOTIDE SEQUENCE [LARGE SCALE GENOMIC DNA]</scope>
    <source>
        <strain evidence="3 4">SN118</strain>
    </source>
</reference>
<dbReference type="OrthoDB" id="5334951at2"/>
<keyword evidence="4" id="KW-1185">Reference proteome</keyword>
<dbReference type="RefSeq" id="WP_137011209.1">
    <property type="nucleotide sequence ID" value="NZ_SZPX01000001.1"/>
</dbReference>
<feature type="transmembrane region" description="Helical" evidence="2">
    <location>
        <begin position="6"/>
        <end position="26"/>
    </location>
</feature>
<dbReference type="EMBL" id="SZPX01000001">
    <property type="protein sequence ID" value="TKI70906.1"/>
    <property type="molecule type" value="Genomic_DNA"/>
</dbReference>
<comment type="caution">
    <text evidence="3">The sequence shown here is derived from an EMBL/GenBank/DDBJ whole genome shotgun (WGS) entry which is preliminary data.</text>
</comment>
<evidence type="ECO:0000313" key="4">
    <source>
        <dbReference type="Proteomes" id="UP000309561"/>
    </source>
</evidence>